<gene>
    <name evidence="2" type="ordered locus">Cwoe_2573</name>
</gene>
<feature type="transmembrane region" description="Helical" evidence="1">
    <location>
        <begin position="396"/>
        <end position="414"/>
    </location>
</feature>
<dbReference type="RefSeq" id="WP_012934045.1">
    <property type="nucleotide sequence ID" value="NC_013739.1"/>
</dbReference>
<feature type="transmembrane region" description="Helical" evidence="1">
    <location>
        <begin position="184"/>
        <end position="205"/>
    </location>
</feature>
<keyword evidence="1" id="KW-0472">Membrane</keyword>
<accession>D3F8N0</accession>
<name>D3F8N0_CONWI</name>
<evidence type="ECO:0000256" key="1">
    <source>
        <dbReference type="SAM" id="Phobius"/>
    </source>
</evidence>
<feature type="transmembrane region" description="Helical" evidence="1">
    <location>
        <begin position="151"/>
        <end position="177"/>
    </location>
</feature>
<dbReference type="eggNOG" id="COG0428">
    <property type="taxonomic scope" value="Bacteria"/>
</dbReference>
<evidence type="ECO:0000313" key="2">
    <source>
        <dbReference type="EMBL" id="ADB50994.1"/>
    </source>
</evidence>
<feature type="transmembrane region" description="Helical" evidence="1">
    <location>
        <begin position="335"/>
        <end position="356"/>
    </location>
</feature>
<proteinExistence type="predicted"/>
<dbReference type="AlphaFoldDB" id="D3F8N0"/>
<dbReference type="OrthoDB" id="9787346at2"/>
<reference evidence="3" key="2">
    <citation type="submission" date="2010-01" db="EMBL/GenBank/DDBJ databases">
        <title>The complete genome of Conexibacter woesei DSM 14684.</title>
        <authorList>
            <consortium name="US DOE Joint Genome Institute (JGI-PGF)"/>
            <person name="Lucas S."/>
            <person name="Copeland A."/>
            <person name="Lapidus A."/>
            <person name="Glavina del Rio T."/>
            <person name="Dalin E."/>
            <person name="Tice H."/>
            <person name="Bruce D."/>
            <person name="Goodwin L."/>
            <person name="Pitluck S."/>
            <person name="Kyrpides N."/>
            <person name="Mavromatis K."/>
            <person name="Ivanova N."/>
            <person name="Mikhailova N."/>
            <person name="Chertkov O."/>
            <person name="Brettin T."/>
            <person name="Detter J.C."/>
            <person name="Han C."/>
            <person name="Larimer F."/>
            <person name="Land M."/>
            <person name="Hauser L."/>
            <person name="Markowitz V."/>
            <person name="Cheng J.-F."/>
            <person name="Hugenholtz P."/>
            <person name="Woyke T."/>
            <person name="Wu D."/>
            <person name="Pukall R."/>
            <person name="Steenblock K."/>
            <person name="Schneider S."/>
            <person name="Klenk H.-P."/>
            <person name="Eisen J.A."/>
        </authorList>
    </citation>
    <scope>NUCLEOTIDE SEQUENCE [LARGE SCALE GENOMIC DNA]</scope>
    <source>
        <strain evidence="3">DSM 14684 / CIP 108061 / JCM 11494 / NBRC 100937 / ID131577</strain>
    </source>
</reference>
<feature type="transmembrane region" description="Helical" evidence="1">
    <location>
        <begin position="362"/>
        <end position="384"/>
    </location>
</feature>
<keyword evidence="3" id="KW-1185">Reference proteome</keyword>
<protein>
    <submittedName>
        <fullName evidence="2">Putative metal cation transporter</fullName>
    </submittedName>
</protein>
<feature type="transmembrane region" description="Helical" evidence="1">
    <location>
        <begin position="217"/>
        <end position="238"/>
    </location>
</feature>
<sequence>MATGASTEPPPRETRRRAPTWLLAGGALAIVVAALLTLALVGGDTLPERTGPPVEELAVERTQLRPGTIELTVRNVGPDAVSVAQAFVNDAYVDVRSGAASVGRLARTTLVLDYPWQEGQPYLVSLLTSTGAVIEHEIPVAVETPAADGDFFALMVLLGTYVGVIPIVLGMLFLPALQRASGRWIRALLALTVGLLAFLALDGTLEGLDLAAGSSGAFGGAELVFLGIALAYLALAALDSWLGARVARATGAHAGESGGALDGATAPSPTRLALMIAIGIGLHNLGEGLAIGSAYAVGELALGAFLVVGFALHNTTEGIAIVAPLANQPARPLRLLGLGLVAGAPAIVGALIGASVDNAELSAFLLGVGVGAIVRVIVQIAPSLRDRAGRLLDPTTVGGIAAGALALYLTGLLVSV</sequence>
<feature type="transmembrane region" description="Helical" evidence="1">
    <location>
        <begin position="301"/>
        <end position="323"/>
    </location>
</feature>
<keyword evidence="1" id="KW-0812">Transmembrane</keyword>
<dbReference type="KEGG" id="cwo:Cwoe_2573"/>
<organism evidence="2 3">
    <name type="scientific">Conexibacter woesei (strain DSM 14684 / CCUG 47730 / CIP 108061 / JCM 11494 / NBRC 100937 / ID131577)</name>
    <dbReference type="NCBI Taxonomy" id="469383"/>
    <lineage>
        <taxon>Bacteria</taxon>
        <taxon>Bacillati</taxon>
        <taxon>Actinomycetota</taxon>
        <taxon>Thermoleophilia</taxon>
        <taxon>Solirubrobacterales</taxon>
        <taxon>Conexibacteraceae</taxon>
        <taxon>Conexibacter</taxon>
    </lineage>
</organism>
<dbReference type="STRING" id="469383.Cwoe_2573"/>
<keyword evidence="1" id="KW-1133">Transmembrane helix</keyword>
<reference evidence="2 3" key="1">
    <citation type="journal article" date="2010" name="Stand. Genomic Sci.">
        <title>Complete genome sequence of Conexibacter woesei type strain (ID131577).</title>
        <authorList>
            <person name="Pukall R."/>
            <person name="Lapidus A."/>
            <person name="Glavina Del Rio T."/>
            <person name="Copeland A."/>
            <person name="Tice H."/>
            <person name="Cheng J.-F."/>
            <person name="Lucas S."/>
            <person name="Chen F."/>
            <person name="Nolan M."/>
            <person name="Bruce D."/>
            <person name="Goodwin L."/>
            <person name="Pitluck S."/>
            <person name="Mavromatis K."/>
            <person name="Ivanova N."/>
            <person name="Ovchinnikova G."/>
            <person name="Pati A."/>
            <person name="Chen A."/>
            <person name="Palaniappan K."/>
            <person name="Land M."/>
            <person name="Hauser L."/>
            <person name="Chang Y.-J."/>
            <person name="Jeffries C.D."/>
            <person name="Chain P."/>
            <person name="Meincke L."/>
            <person name="Sims D."/>
            <person name="Brettin T."/>
            <person name="Detter J.C."/>
            <person name="Rohde M."/>
            <person name="Goeker M."/>
            <person name="Bristow J."/>
            <person name="Eisen J.A."/>
            <person name="Markowitz V."/>
            <person name="Kyrpides N.C."/>
            <person name="Klenk H.-P."/>
            <person name="Hugenholtz P."/>
        </authorList>
    </citation>
    <scope>NUCLEOTIDE SEQUENCE [LARGE SCALE GENOMIC DNA]</scope>
    <source>
        <strain evidence="3">DSM 14684 / CIP 108061 / JCM 11494 / NBRC 100937 / ID131577</strain>
    </source>
</reference>
<dbReference type="HOGENOM" id="CLU_659899_0_0_11"/>
<dbReference type="EMBL" id="CP001854">
    <property type="protein sequence ID" value="ADB50994.1"/>
    <property type="molecule type" value="Genomic_DNA"/>
</dbReference>
<dbReference type="Proteomes" id="UP000008229">
    <property type="component" value="Chromosome"/>
</dbReference>
<evidence type="ECO:0000313" key="3">
    <source>
        <dbReference type="Proteomes" id="UP000008229"/>
    </source>
</evidence>
<feature type="transmembrane region" description="Helical" evidence="1">
    <location>
        <begin position="21"/>
        <end position="41"/>
    </location>
</feature>